<evidence type="ECO:0000256" key="1">
    <source>
        <dbReference type="ARBA" id="ARBA00009741"/>
    </source>
</evidence>
<dbReference type="InterPro" id="IPR050078">
    <property type="entry name" value="Ribosomal_L11_MeTrfase_PrmA"/>
</dbReference>
<accession>A0A8K1ZZJ5</accession>
<dbReference type="InterPro" id="IPR029063">
    <property type="entry name" value="SAM-dependent_MTases_sf"/>
</dbReference>
<gene>
    <name evidence="6 7" type="primary">prmA</name>
    <name evidence="7" type="ORF">GS597_10150</name>
</gene>
<comment type="catalytic activity">
    <reaction evidence="6">
        <text>L-lysyl-[protein] + 3 S-adenosyl-L-methionine = N(6),N(6),N(6)-trimethyl-L-lysyl-[protein] + 3 S-adenosyl-L-homocysteine + 3 H(+)</text>
        <dbReference type="Rhea" id="RHEA:54192"/>
        <dbReference type="Rhea" id="RHEA-COMP:9752"/>
        <dbReference type="Rhea" id="RHEA-COMP:13826"/>
        <dbReference type="ChEBI" id="CHEBI:15378"/>
        <dbReference type="ChEBI" id="CHEBI:29969"/>
        <dbReference type="ChEBI" id="CHEBI:57856"/>
        <dbReference type="ChEBI" id="CHEBI:59789"/>
        <dbReference type="ChEBI" id="CHEBI:61961"/>
    </reaction>
</comment>
<name>A0A8K1ZZJ5_9CYAN</name>
<protein>
    <recommendedName>
        <fullName evidence="6">Ribosomal protein L11 methyltransferase</fullName>
        <shortName evidence="6">L11 Mtase</shortName>
        <ecNumber evidence="6">2.1.1.-</ecNumber>
    </recommendedName>
</protein>
<organism evidence="7 8">
    <name type="scientific">Petrachloros mirabilis ULC683</name>
    <dbReference type="NCBI Taxonomy" id="2781853"/>
    <lineage>
        <taxon>Bacteria</taxon>
        <taxon>Bacillati</taxon>
        <taxon>Cyanobacteriota</taxon>
        <taxon>Cyanophyceae</taxon>
        <taxon>Synechococcales</taxon>
        <taxon>Petrachlorosaceae</taxon>
        <taxon>Petrachloros</taxon>
        <taxon>Petrachloros mirabilis</taxon>
    </lineage>
</organism>
<dbReference type="Proteomes" id="UP000607397">
    <property type="component" value="Unassembled WGS sequence"/>
</dbReference>
<comment type="subcellular location">
    <subcellularLocation>
        <location evidence="6">Cytoplasm</location>
    </subcellularLocation>
</comment>
<dbReference type="CDD" id="cd02440">
    <property type="entry name" value="AdoMet_MTases"/>
    <property type="match status" value="1"/>
</dbReference>
<dbReference type="GO" id="GO:0005737">
    <property type="term" value="C:cytoplasm"/>
    <property type="evidence" value="ECO:0007669"/>
    <property type="project" value="UniProtKB-SubCell"/>
</dbReference>
<dbReference type="Pfam" id="PF06325">
    <property type="entry name" value="PrmA"/>
    <property type="match status" value="1"/>
</dbReference>
<evidence type="ECO:0000256" key="6">
    <source>
        <dbReference type="HAMAP-Rule" id="MF_00735"/>
    </source>
</evidence>
<feature type="binding site" evidence="6">
    <location>
        <position position="181"/>
    </location>
    <ligand>
        <name>S-adenosyl-L-methionine</name>
        <dbReference type="ChEBI" id="CHEBI:59789"/>
    </ligand>
</feature>
<evidence type="ECO:0000256" key="5">
    <source>
        <dbReference type="ARBA" id="ARBA00022691"/>
    </source>
</evidence>
<comment type="similarity">
    <text evidence="1 6">Belongs to the methyltransferase superfamily. PrmA family.</text>
</comment>
<comment type="function">
    <text evidence="6">Methylates ribosomal protein L11.</text>
</comment>
<dbReference type="EC" id="2.1.1.-" evidence="6"/>
<dbReference type="HAMAP" id="MF_00735">
    <property type="entry name" value="Methyltr_PrmA"/>
    <property type="match status" value="1"/>
</dbReference>
<keyword evidence="3 6" id="KW-0489">Methyltransferase</keyword>
<dbReference type="GO" id="GO:0008276">
    <property type="term" value="F:protein methyltransferase activity"/>
    <property type="evidence" value="ECO:0007669"/>
    <property type="project" value="UniProtKB-UniRule"/>
</dbReference>
<keyword evidence="2 6" id="KW-0963">Cytoplasm</keyword>
<feature type="binding site" evidence="6">
    <location>
        <position position="228"/>
    </location>
    <ligand>
        <name>S-adenosyl-L-methionine</name>
        <dbReference type="ChEBI" id="CHEBI:59789"/>
    </ligand>
</feature>
<keyword evidence="7" id="KW-0689">Ribosomal protein</keyword>
<sequence length="299" mass="32617">MNQSWWEFQVTGEPSLEELLFWRLQTLGAQGTASQVIGQMVRLTVYVPHPQISEETLTQLAQQLQADALTLGYTSPTVGWQIIHEEDWAQSWKAFWHIQPVGKRLLICPEWQTPPPTDRLVLRLNPGSAFGTGEHATTQLCLLALEAQALTGTILADIGCGSGILSVAALLLGADQVYAVDTDPLAVDAAQAGRDLNGFTPKQMTVAQGSIEQLAQRLPQPVDGFCCNILAEVILRLIPQFHEITQPGSWGILSGLLAAQGAQIADVLQGYGWHVVQEQYLGDWCCLQIQRTDALSQAA</sequence>
<keyword evidence="7" id="KW-0687">Ribonucleoprotein</keyword>
<dbReference type="PANTHER" id="PTHR43648">
    <property type="entry name" value="ELECTRON TRANSFER FLAVOPROTEIN BETA SUBUNIT LYSINE METHYLTRANSFERASE"/>
    <property type="match status" value="1"/>
</dbReference>
<dbReference type="AlphaFoldDB" id="A0A8K1ZZJ5"/>
<evidence type="ECO:0000256" key="2">
    <source>
        <dbReference type="ARBA" id="ARBA00022490"/>
    </source>
</evidence>
<dbReference type="NCBIfam" id="TIGR00406">
    <property type="entry name" value="prmA"/>
    <property type="match status" value="1"/>
</dbReference>
<evidence type="ECO:0000256" key="4">
    <source>
        <dbReference type="ARBA" id="ARBA00022679"/>
    </source>
</evidence>
<evidence type="ECO:0000313" key="7">
    <source>
        <dbReference type="EMBL" id="NCJ06863.1"/>
    </source>
</evidence>
<comment type="caution">
    <text evidence="7">The sequence shown here is derived from an EMBL/GenBank/DDBJ whole genome shotgun (WGS) entry which is preliminary data.</text>
</comment>
<keyword evidence="8" id="KW-1185">Reference proteome</keyword>
<dbReference type="GO" id="GO:0032259">
    <property type="term" value="P:methylation"/>
    <property type="evidence" value="ECO:0007669"/>
    <property type="project" value="UniProtKB-KW"/>
</dbReference>
<reference evidence="7" key="1">
    <citation type="submission" date="2019-12" db="EMBL/GenBank/DDBJ databases">
        <title>High-Quality draft genome sequences of three cyanobacteria isolated from the limestone walls of the Old Cathedral of Coimbra.</title>
        <authorList>
            <person name="Tiago I."/>
            <person name="Soares F."/>
            <person name="Portugal A."/>
        </authorList>
    </citation>
    <scope>NUCLEOTIDE SEQUENCE [LARGE SCALE GENOMIC DNA]</scope>
    <source>
        <strain evidence="7">C</strain>
    </source>
</reference>
<keyword evidence="5 6" id="KW-0949">S-adenosyl-L-methionine</keyword>
<dbReference type="InterPro" id="IPR004498">
    <property type="entry name" value="Ribosomal_PrmA_MeTrfase"/>
</dbReference>
<evidence type="ECO:0000313" key="8">
    <source>
        <dbReference type="Proteomes" id="UP000607397"/>
    </source>
</evidence>
<keyword evidence="4 6" id="KW-0808">Transferase</keyword>
<dbReference type="GO" id="GO:0005840">
    <property type="term" value="C:ribosome"/>
    <property type="evidence" value="ECO:0007669"/>
    <property type="project" value="UniProtKB-KW"/>
</dbReference>
<dbReference type="Gene3D" id="3.40.50.150">
    <property type="entry name" value="Vaccinia Virus protein VP39"/>
    <property type="match status" value="1"/>
</dbReference>
<dbReference type="SUPFAM" id="SSF53335">
    <property type="entry name" value="S-adenosyl-L-methionine-dependent methyltransferases"/>
    <property type="match status" value="1"/>
</dbReference>
<dbReference type="PIRSF" id="PIRSF000401">
    <property type="entry name" value="RPL11_MTase"/>
    <property type="match status" value="1"/>
</dbReference>
<proteinExistence type="inferred from homology"/>
<feature type="binding site" evidence="6">
    <location>
        <position position="138"/>
    </location>
    <ligand>
        <name>S-adenosyl-L-methionine</name>
        <dbReference type="ChEBI" id="CHEBI:59789"/>
    </ligand>
</feature>
<dbReference type="PANTHER" id="PTHR43648:SF1">
    <property type="entry name" value="ELECTRON TRANSFER FLAVOPROTEIN BETA SUBUNIT LYSINE METHYLTRANSFERASE"/>
    <property type="match status" value="1"/>
</dbReference>
<evidence type="ECO:0000256" key="3">
    <source>
        <dbReference type="ARBA" id="ARBA00022603"/>
    </source>
</evidence>
<dbReference type="RefSeq" id="WP_161825336.1">
    <property type="nucleotide sequence ID" value="NZ_WVIC01000017.1"/>
</dbReference>
<dbReference type="EMBL" id="WVIC01000017">
    <property type="protein sequence ID" value="NCJ06863.1"/>
    <property type="molecule type" value="Genomic_DNA"/>
</dbReference>
<feature type="binding site" evidence="6">
    <location>
        <position position="159"/>
    </location>
    <ligand>
        <name>S-adenosyl-L-methionine</name>
        <dbReference type="ChEBI" id="CHEBI:59789"/>
    </ligand>
</feature>